<dbReference type="SUPFAM" id="SSF81301">
    <property type="entry name" value="Nucleotidyltransferase"/>
    <property type="match status" value="1"/>
</dbReference>
<organism evidence="2 3">
    <name type="scientific">Ectopseudomonas oleovorans</name>
    <name type="common">Pseudomonas oleovorans</name>
    <dbReference type="NCBI Taxonomy" id="301"/>
    <lineage>
        <taxon>Bacteria</taxon>
        <taxon>Pseudomonadati</taxon>
        <taxon>Pseudomonadota</taxon>
        <taxon>Gammaproteobacteria</taxon>
        <taxon>Pseudomonadales</taxon>
        <taxon>Pseudomonadaceae</taxon>
        <taxon>Ectopseudomonas</taxon>
    </lineage>
</organism>
<dbReference type="RefSeq" id="WP_115946508.1">
    <property type="nucleotide sequence ID" value="NZ_QRDL01000005.1"/>
</dbReference>
<dbReference type="GO" id="GO:0015969">
    <property type="term" value="P:guanosine tetraphosphate metabolic process"/>
    <property type="evidence" value="ECO:0007669"/>
    <property type="project" value="InterPro"/>
</dbReference>
<dbReference type="InterPro" id="IPR052366">
    <property type="entry name" value="GTP_Pyrophosphokinase"/>
</dbReference>
<dbReference type="Gene3D" id="3.30.460.10">
    <property type="entry name" value="Beta Polymerase, domain 2"/>
    <property type="match status" value="1"/>
</dbReference>
<proteinExistence type="predicted"/>
<dbReference type="SMART" id="SM00954">
    <property type="entry name" value="RelA_SpoT"/>
    <property type="match status" value="1"/>
</dbReference>
<dbReference type="CDD" id="cd05399">
    <property type="entry name" value="NT_Rel-Spo_like"/>
    <property type="match status" value="1"/>
</dbReference>
<dbReference type="AlphaFoldDB" id="A0A3D9EF93"/>
<dbReference type="PANTHER" id="PTHR47837:SF1">
    <property type="entry name" value="GTP PYROPHOSPHOKINASE YJBM"/>
    <property type="match status" value="1"/>
</dbReference>
<feature type="domain" description="RelA/SpoT" evidence="1">
    <location>
        <begin position="67"/>
        <end position="191"/>
    </location>
</feature>
<dbReference type="InterPro" id="IPR043519">
    <property type="entry name" value="NT_sf"/>
</dbReference>
<dbReference type="EMBL" id="QRDL01000005">
    <property type="protein sequence ID" value="RED01843.1"/>
    <property type="molecule type" value="Genomic_DNA"/>
</dbReference>
<evidence type="ECO:0000313" key="3">
    <source>
        <dbReference type="Proteomes" id="UP000256988"/>
    </source>
</evidence>
<evidence type="ECO:0000259" key="1">
    <source>
        <dbReference type="SMART" id="SM00954"/>
    </source>
</evidence>
<gene>
    <name evidence="2" type="ORF">DFO60_3465</name>
</gene>
<dbReference type="PANTHER" id="PTHR47837">
    <property type="entry name" value="GTP PYROPHOSPHOKINASE YJBM"/>
    <property type="match status" value="1"/>
</dbReference>
<dbReference type="Proteomes" id="UP000256988">
    <property type="component" value="Unassembled WGS sequence"/>
</dbReference>
<protein>
    <submittedName>
        <fullName evidence="2">RelA/SpoT family protein</fullName>
    </submittedName>
</protein>
<sequence>MENEATTYPGGSKSRVNKAGANVRSGLASNEDLFVIETWRAAHRAVLNTFQAILRNRTRGTKIAVAQRHKRRNTIFGKLKRLPRMELSRMDDIAGCRLIFPTCEELNSFRETFHAARLKHKRRNEKDKYNYILKPKKTGYRGIHDIYEYDVNSKAGNHLRGLYVEIQYRTHIQHAWATAVEVIGFITESQPKFQEGDDRYQSAMALASEILARSHENRNSSLPEVSDDNLISRFSELDAQLSLMNMLRGLNAADKDIKSNRNTILLFSKTGDLQVKTYRDATEALRELFDLEKLFPDYDIVLVRADSSEEVKFAYKNYFSDARDFITMMETGIQKLSGKKALRPKRRLIGLDG</sequence>
<evidence type="ECO:0000313" key="2">
    <source>
        <dbReference type="EMBL" id="RED01843.1"/>
    </source>
</evidence>
<dbReference type="Pfam" id="PF04607">
    <property type="entry name" value="RelA_SpoT"/>
    <property type="match status" value="1"/>
</dbReference>
<dbReference type="InterPro" id="IPR007685">
    <property type="entry name" value="RelA_SpoT"/>
</dbReference>
<comment type="caution">
    <text evidence="2">The sequence shown here is derived from an EMBL/GenBank/DDBJ whole genome shotgun (WGS) entry which is preliminary data.</text>
</comment>
<accession>A0A3D9EF93</accession>
<reference evidence="2 3" key="1">
    <citation type="submission" date="2018-07" db="EMBL/GenBank/DDBJ databases">
        <title>Genome sequencing of rice bacterial endophytes.</title>
        <authorList>
            <person name="Venturi V."/>
        </authorList>
    </citation>
    <scope>NUCLEOTIDE SEQUENCE [LARGE SCALE GENOMIC DNA]</scope>
    <source>
        <strain evidence="2 3">AG1002</strain>
    </source>
</reference>
<name>A0A3D9EF93_ECTOL</name>